<feature type="region of interest" description="Disordered" evidence="1">
    <location>
        <begin position="1"/>
        <end position="38"/>
    </location>
</feature>
<name>A0A3G7TSW5_9PSED</name>
<evidence type="ECO:0000313" key="3">
    <source>
        <dbReference type="Proteomes" id="UP000268048"/>
    </source>
</evidence>
<protein>
    <submittedName>
        <fullName evidence="2">Uncharacterized protein</fullName>
    </submittedName>
</protein>
<sequence length="38" mass="4362">MHGRMQPSRRLMQERLPGQIRPTMEPLRNAVTRSGMAA</sequence>
<gene>
    <name evidence="2" type="ORF">C4K04_4536</name>
</gene>
<evidence type="ECO:0000256" key="1">
    <source>
        <dbReference type="SAM" id="MobiDB-lite"/>
    </source>
</evidence>
<dbReference type="AlphaFoldDB" id="A0A3G7TSW5"/>
<evidence type="ECO:0000313" key="2">
    <source>
        <dbReference type="EMBL" id="AZE50195.1"/>
    </source>
</evidence>
<accession>A0A3G7TSW5</accession>
<organism evidence="2 3">
    <name type="scientific">Pseudomonas chlororaphis</name>
    <dbReference type="NCBI Taxonomy" id="587753"/>
    <lineage>
        <taxon>Bacteria</taxon>
        <taxon>Pseudomonadati</taxon>
        <taxon>Pseudomonadota</taxon>
        <taxon>Gammaproteobacteria</taxon>
        <taxon>Pseudomonadales</taxon>
        <taxon>Pseudomonadaceae</taxon>
        <taxon>Pseudomonas</taxon>
    </lineage>
</organism>
<dbReference type="EMBL" id="CP027753">
    <property type="protein sequence ID" value="AZE50195.1"/>
    <property type="molecule type" value="Genomic_DNA"/>
</dbReference>
<dbReference type="Proteomes" id="UP000268048">
    <property type="component" value="Chromosome"/>
</dbReference>
<reference evidence="2 3" key="1">
    <citation type="submission" date="2018-03" db="EMBL/GenBank/DDBJ databases">
        <title>Diversity of phytobeneficial traits revealed by whole-genome analysis of worldwide-isolated phenazine-producing Pseudomonas spp.</title>
        <authorList>
            <person name="Biessy A."/>
            <person name="Novinscak A."/>
            <person name="Blom J."/>
            <person name="Leger G."/>
            <person name="Thomashow L.S."/>
            <person name="Cazorla F.M."/>
            <person name="Josic D."/>
            <person name="Filion M."/>
        </authorList>
    </citation>
    <scope>NUCLEOTIDE SEQUENCE [LARGE SCALE GENOMIC DNA]</scope>
    <source>
        <strain evidence="2 3">B25</strain>
    </source>
</reference>
<proteinExistence type="predicted"/>